<accession>A0ABS1WLJ8</accession>
<feature type="transmembrane region" description="Helical" evidence="1">
    <location>
        <begin position="49"/>
        <end position="74"/>
    </location>
</feature>
<proteinExistence type="predicted"/>
<keyword evidence="1" id="KW-1133">Transmembrane helix</keyword>
<dbReference type="Proteomes" id="UP000605013">
    <property type="component" value="Unassembled WGS sequence"/>
</dbReference>
<feature type="transmembrane region" description="Helical" evidence="1">
    <location>
        <begin position="86"/>
        <end position="109"/>
    </location>
</feature>
<organism evidence="2 3">
    <name type="scientific">Olleya sediminilitoris</name>
    <dbReference type="NCBI Taxonomy" id="2795739"/>
    <lineage>
        <taxon>Bacteria</taxon>
        <taxon>Pseudomonadati</taxon>
        <taxon>Bacteroidota</taxon>
        <taxon>Flavobacteriia</taxon>
        <taxon>Flavobacteriales</taxon>
        <taxon>Flavobacteriaceae</taxon>
    </lineage>
</organism>
<protein>
    <submittedName>
        <fullName evidence="2">Uncharacterized protein</fullName>
    </submittedName>
</protein>
<dbReference type="RefSeq" id="WP_203000418.1">
    <property type="nucleotide sequence ID" value="NZ_JAEMEF010000007.1"/>
</dbReference>
<evidence type="ECO:0000256" key="1">
    <source>
        <dbReference type="SAM" id="Phobius"/>
    </source>
</evidence>
<keyword evidence="1" id="KW-0472">Membrane</keyword>
<comment type="caution">
    <text evidence="2">The sequence shown here is derived from an EMBL/GenBank/DDBJ whole genome shotgun (WGS) entry which is preliminary data.</text>
</comment>
<feature type="transmembrane region" description="Helical" evidence="1">
    <location>
        <begin position="20"/>
        <end position="43"/>
    </location>
</feature>
<keyword evidence="1" id="KW-0812">Transmembrane</keyword>
<keyword evidence="3" id="KW-1185">Reference proteome</keyword>
<evidence type="ECO:0000313" key="3">
    <source>
        <dbReference type="Proteomes" id="UP000605013"/>
    </source>
</evidence>
<gene>
    <name evidence="2" type="ORF">JAO71_09245</name>
</gene>
<sequence length="111" mass="12991">MNTKSILNDTVKWWESKRLIYNIIVGLVGLITILIMQPIHFGFFECIGIIIWGIGANIFFSLGTLVEIFDLYYFKGKLKLHNYRPLFLTLGLFIACLITYTNVVSYYFYLF</sequence>
<dbReference type="EMBL" id="JAEMEF010000007">
    <property type="protein sequence ID" value="MBL7559986.1"/>
    <property type="molecule type" value="Genomic_DNA"/>
</dbReference>
<reference evidence="2 3" key="1">
    <citation type="submission" date="2020-12" db="EMBL/GenBank/DDBJ databases">
        <title>Olleya sediminilitoris sp. nov., isolated from a tidal flat.</title>
        <authorList>
            <person name="Park S."/>
            <person name="Yoon J.-H."/>
        </authorList>
    </citation>
    <scope>NUCLEOTIDE SEQUENCE [LARGE SCALE GENOMIC DNA]</scope>
    <source>
        <strain evidence="2 3">YSTF-M6</strain>
    </source>
</reference>
<evidence type="ECO:0000313" key="2">
    <source>
        <dbReference type="EMBL" id="MBL7559986.1"/>
    </source>
</evidence>
<name>A0ABS1WLJ8_9FLAO</name>